<evidence type="ECO:0000313" key="2">
    <source>
        <dbReference type="Proteomes" id="UP000321635"/>
    </source>
</evidence>
<accession>A0A511XBE4</accession>
<organism evidence="1 2">
    <name type="scientific">Acetobacter nitrogenifigens DSM 23921 = NBRC 105050</name>
    <dbReference type="NCBI Taxonomy" id="1120919"/>
    <lineage>
        <taxon>Bacteria</taxon>
        <taxon>Pseudomonadati</taxon>
        <taxon>Pseudomonadota</taxon>
        <taxon>Alphaproteobacteria</taxon>
        <taxon>Acetobacterales</taxon>
        <taxon>Acetobacteraceae</taxon>
        <taxon>Acetobacter</taxon>
    </lineage>
</organism>
<keyword evidence="2" id="KW-1185">Reference proteome</keyword>
<evidence type="ECO:0000313" key="1">
    <source>
        <dbReference type="EMBL" id="GEN60260.1"/>
    </source>
</evidence>
<protein>
    <submittedName>
        <fullName evidence="1">Uncharacterized protein</fullName>
    </submittedName>
</protein>
<dbReference type="AlphaFoldDB" id="A0A511XBE4"/>
<dbReference type="EMBL" id="BJYF01000014">
    <property type="protein sequence ID" value="GEN60260.1"/>
    <property type="molecule type" value="Genomic_DNA"/>
</dbReference>
<comment type="caution">
    <text evidence="1">The sequence shown here is derived from an EMBL/GenBank/DDBJ whole genome shotgun (WGS) entry which is preliminary data.</text>
</comment>
<name>A0A511XBE4_9PROT</name>
<sequence>MVIDDLFGGQRSEICGRVTIADQQNIEAQRNCTSGSGVDAELGHATADRQTIYAKFDQTFLQAGIVERVA</sequence>
<reference evidence="1 2" key="1">
    <citation type="submission" date="2019-07" db="EMBL/GenBank/DDBJ databases">
        <title>Whole genome shotgun sequence of Acetobacter nitrogenifigens NBRC 105050.</title>
        <authorList>
            <person name="Hosoyama A."/>
            <person name="Uohara A."/>
            <person name="Ohji S."/>
            <person name="Ichikawa N."/>
        </authorList>
    </citation>
    <scope>NUCLEOTIDE SEQUENCE [LARGE SCALE GENOMIC DNA]</scope>
    <source>
        <strain evidence="1 2">NBRC 105050</strain>
    </source>
</reference>
<dbReference type="STRING" id="1120919.GCA_000429165_01438"/>
<dbReference type="Proteomes" id="UP000321635">
    <property type="component" value="Unassembled WGS sequence"/>
</dbReference>
<proteinExistence type="predicted"/>
<gene>
    <name evidence="1" type="ORF">ANI02nite_21440</name>
</gene>